<gene>
    <name evidence="2" type="ORF">EH240_27150</name>
</gene>
<dbReference type="Proteomes" id="UP000273786">
    <property type="component" value="Unassembled WGS sequence"/>
</dbReference>
<keyword evidence="1" id="KW-1133">Transmembrane helix</keyword>
<organism evidence="2 3">
    <name type="scientific">Mesorhizobium tamadayense</name>
    <dbReference type="NCBI Taxonomy" id="425306"/>
    <lineage>
        <taxon>Bacteria</taxon>
        <taxon>Pseudomonadati</taxon>
        <taxon>Pseudomonadota</taxon>
        <taxon>Alphaproteobacteria</taxon>
        <taxon>Hyphomicrobiales</taxon>
        <taxon>Phyllobacteriaceae</taxon>
        <taxon>Mesorhizobium</taxon>
    </lineage>
</organism>
<feature type="transmembrane region" description="Helical" evidence="1">
    <location>
        <begin position="28"/>
        <end position="55"/>
    </location>
</feature>
<evidence type="ECO:0000313" key="3">
    <source>
        <dbReference type="Proteomes" id="UP000273786"/>
    </source>
</evidence>
<reference evidence="2 3" key="1">
    <citation type="submission" date="2018-11" db="EMBL/GenBank/DDBJ databases">
        <title>the genome of Mesorhizobium tamadayense DSM 28320.</title>
        <authorList>
            <person name="Gao J."/>
        </authorList>
    </citation>
    <scope>NUCLEOTIDE SEQUENCE [LARGE SCALE GENOMIC DNA]</scope>
    <source>
        <strain evidence="2 3">DSM 28320</strain>
    </source>
</reference>
<sequence length="64" mass="6992">MHFIIFCRLLGLVLCGNAVIVYFASHSIPLTIVTTLACSLLLQMVYFGSVLVLIWRSGCACIAD</sequence>
<comment type="caution">
    <text evidence="2">The sequence shown here is derived from an EMBL/GenBank/DDBJ whole genome shotgun (WGS) entry which is preliminary data.</text>
</comment>
<protein>
    <recommendedName>
        <fullName evidence="4">Exopolysaccharide repressor protein</fullName>
    </recommendedName>
</protein>
<dbReference type="AlphaFoldDB" id="A0A3P3F7H0"/>
<accession>A0A3P3F7H0</accession>
<dbReference type="InterPro" id="IPR024239">
    <property type="entry name" value="SyrA"/>
</dbReference>
<evidence type="ECO:0000256" key="1">
    <source>
        <dbReference type="SAM" id="Phobius"/>
    </source>
</evidence>
<keyword evidence="3" id="KW-1185">Reference proteome</keyword>
<evidence type="ECO:0000313" key="2">
    <source>
        <dbReference type="EMBL" id="RRH94541.1"/>
    </source>
</evidence>
<dbReference type="Pfam" id="PF11089">
    <property type="entry name" value="SyrA"/>
    <property type="match status" value="1"/>
</dbReference>
<keyword evidence="1" id="KW-0812">Transmembrane</keyword>
<name>A0A3P3F7H0_9HYPH</name>
<evidence type="ECO:0008006" key="4">
    <source>
        <dbReference type="Google" id="ProtNLM"/>
    </source>
</evidence>
<dbReference type="OrthoDB" id="9802759at2"/>
<dbReference type="EMBL" id="RQXT01000042">
    <property type="protein sequence ID" value="RRH94541.1"/>
    <property type="molecule type" value="Genomic_DNA"/>
</dbReference>
<proteinExistence type="predicted"/>
<keyword evidence="1" id="KW-0472">Membrane</keyword>